<accession>A0A0E0DW45</accession>
<keyword evidence="2" id="KW-1185">Reference proteome</keyword>
<dbReference type="EnsemblPlants" id="OMERI06G01740.1">
    <property type="protein sequence ID" value="OMERI06G01740.1"/>
    <property type="gene ID" value="OMERI06G01740"/>
</dbReference>
<dbReference type="HOGENOM" id="CLU_2363294_0_0_1"/>
<sequence length="96" mass="10774">MGGQELRALFWTSQKVAAAIVEIDCNAIHGTPLLLPCCSWFGSRFLAAKNTMEMIRSACPFALLIALSGSELNWVRLHGTGFWQCEELQQQERGMW</sequence>
<evidence type="ECO:0000313" key="2">
    <source>
        <dbReference type="Proteomes" id="UP000008021"/>
    </source>
</evidence>
<proteinExistence type="predicted"/>
<protein>
    <submittedName>
        <fullName evidence="1">Uncharacterized protein</fullName>
    </submittedName>
</protein>
<organism evidence="1">
    <name type="scientific">Oryza meridionalis</name>
    <dbReference type="NCBI Taxonomy" id="40149"/>
    <lineage>
        <taxon>Eukaryota</taxon>
        <taxon>Viridiplantae</taxon>
        <taxon>Streptophyta</taxon>
        <taxon>Embryophyta</taxon>
        <taxon>Tracheophyta</taxon>
        <taxon>Spermatophyta</taxon>
        <taxon>Magnoliopsida</taxon>
        <taxon>Liliopsida</taxon>
        <taxon>Poales</taxon>
        <taxon>Poaceae</taxon>
        <taxon>BOP clade</taxon>
        <taxon>Oryzoideae</taxon>
        <taxon>Oryzeae</taxon>
        <taxon>Oryzinae</taxon>
        <taxon>Oryza</taxon>
    </lineage>
</organism>
<reference evidence="1" key="2">
    <citation type="submission" date="2018-05" db="EMBL/GenBank/DDBJ databases">
        <title>OmerRS3 (Oryza meridionalis Reference Sequence Version 3).</title>
        <authorList>
            <person name="Zhang J."/>
            <person name="Kudrna D."/>
            <person name="Lee S."/>
            <person name="Talag J."/>
            <person name="Welchert J."/>
            <person name="Wing R.A."/>
        </authorList>
    </citation>
    <scope>NUCLEOTIDE SEQUENCE [LARGE SCALE GENOMIC DNA]</scope>
    <source>
        <strain evidence="1">cv. OR44</strain>
    </source>
</reference>
<evidence type="ECO:0000313" key="1">
    <source>
        <dbReference type="EnsemblPlants" id="OMERI06G01740.1"/>
    </source>
</evidence>
<dbReference type="Gramene" id="OMERI06G01740.1">
    <property type="protein sequence ID" value="OMERI06G01740.1"/>
    <property type="gene ID" value="OMERI06G01740"/>
</dbReference>
<name>A0A0E0DW45_9ORYZ</name>
<dbReference type="Proteomes" id="UP000008021">
    <property type="component" value="Chromosome 6"/>
</dbReference>
<dbReference type="AlphaFoldDB" id="A0A0E0DW45"/>
<reference evidence="1" key="1">
    <citation type="submission" date="2015-04" db="UniProtKB">
        <authorList>
            <consortium name="EnsemblPlants"/>
        </authorList>
    </citation>
    <scope>IDENTIFICATION</scope>
</reference>